<dbReference type="NCBIfam" id="NF002968">
    <property type="entry name" value="PRK03642.1"/>
    <property type="match status" value="1"/>
</dbReference>
<dbReference type="CDD" id="cd06583">
    <property type="entry name" value="PGRP"/>
    <property type="match status" value="1"/>
</dbReference>
<comment type="caution">
    <text evidence="3">The sequence shown here is derived from an EMBL/GenBank/DDBJ whole genome shotgun (WGS) entry which is preliminary data.</text>
</comment>
<dbReference type="PANTHER" id="PTHR43283:SF11">
    <property type="entry name" value="BETA-LACTAMASE-RELATED DOMAIN-CONTAINING PROTEIN"/>
    <property type="match status" value="1"/>
</dbReference>
<organism evidence="3 4">
    <name type="scientific">Paraglaciecola algarum</name>
    <dbReference type="NCBI Taxonomy" id="3050085"/>
    <lineage>
        <taxon>Bacteria</taxon>
        <taxon>Pseudomonadati</taxon>
        <taxon>Pseudomonadota</taxon>
        <taxon>Gammaproteobacteria</taxon>
        <taxon>Alteromonadales</taxon>
        <taxon>Alteromonadaceae</taxon>
        <taxon>Paraglaciecola</taxon>
    </lineage>
</organism>
<proteinExistence type="predicted"/>
<dbReference type="InterPro" id="IPR036365">
    <property type="entry name" value="PGBD-like_sf"/>
</dbReference>
<dbReference type="Gene3D" id="3.40.710.10">
    <property type="entry name" value="DD-peptidase/beta-lactamase superfamily"/>
    <property type="match status" value="1"/>
</dbReference>
<dbReference type="Pfam" id="PF00144">
    <property type="entry name" value="Beta-lactamase"/>
    <property type="match status" value="1"/>
</dbReference>
<dbReference type="Gene3D" id="3.40.80.10">
    <property type="entry name" value="Peptidoglycan recognition protein-like"/>
    <property type="match status" value="1"/>
</dbReference>
<dbReference type="InterPro" id="IPR036505">
    <property type="entry name" value="Amidase/PGRP_sf"/>
</dbReference>
<dbReference type="Pfam" id="PF01510">
    <property type="entry name" value="Amidase_2"/>
    <property type="match status" value="1"/>
</dbReference>
<protein>
    <submittedName>
        <fullName evidence="3">Penicillin binding protein PBP4B</fullName>
    </submittedName>
</protein>
<dbReference type="Pfam" id="PF01471">
    <property type="entry name" value="PG_binding_1"/>
    <property type="match status" value="1"/>
</dbReference>
<dbReference type="InterPro" id="IPR050789">
    <property type="entry name" value="Diverse_Enzym_Activities"/>
</dbReference>
<dbReference type="RefSeq" id="WP_235311335.1">
    <property type="nucleotide sequence ID" value="NZ_JAKGAS010000003.1"/>
</dbReference>
<dbReference type="PROSITE" id="PS51257">
    <property type="entry name" value="PROKAR_LIPOPROTEIN"/>
    <property type="match status" value="1"/>
</dbReference>
<dbReference type="InterPro" id="IPR036366">
    <property type="entry name" value="PGBDSf"/>
</dbReference>
<dbReference type="InterPro" id="IPR001466">
    <property type="entry name" value="Beta-lactam-related"/>
</dbReference>
<dbReference type="EMBL" id="JAKGAS010000003">
    <property type="protein sequence ID" value="MCF2947801.1"/>
    <property type="molecule type" value="Genomic_DNA"/>
</dbReference>
<dbReference type="PANTHER" id="PTHR43283">
    <property type="entry name" value="BETA-LACTAMASE-RELATED"/>
    <property type="match status" value="1"/>
</dbReference>
<gene>
    <name evidence="3" type="primary">pbp4b</name>
    <name evidence="3" type="ORF">L0668_06770</name>
</gene>
<dbReference type="InterPro" id="IPR012338">
    <property type="entry name" value="Beta-lactam/transpept-like"/>
</dbReference>
<dbReference type="InterPro" id="IPR002477">
    <property type="entry name" value="Peptidoglycan-bd-like"/>
</dbReference>
<accession>A0ABS9D808</accession>
<evidence type="ECO:0000256" key="1">
    <source>
        <dbReference type="ARBA" id="ARBA00022801"/>
    </source>
</evidence>
<dbReference type="InterPro" id="IPR002502">
    <property type="entry name" value="Amidase_domain"/>
</dbReference>
<evidence type="ECO:0000313" key="3">
    <source>
        <dbReference type="EMBL" id="MCF2947801.1"/>
    </source>
</evidence>
<dbReference type="SMART" id="SM00644">
    <property type="entry name" value="Ami_2"/>
    <property type="match status" value="1"/>
</dbReference>
<keyword evidence="4" id="KW-1185">Reference proteome</keyword>
<evidence type="ECO:0000259" key="2">
    <source>
        <dbReference type="SMART" id="SM00644"/>
    </source>
</evidence>
<dbReference type="Proteomes" id="UP001521137">
    <property type="component" value="Unassembled WGS sequence"/>
</dbReference>
<evidence type="ECO:0000313" key="4">
    <source>
        <dbReference type="Proteomes" id="UP001521137"/>
    </source>
</evidence>
<dbReference type="Gene3D" id="1.10.101.10">
    <property type="entry name" value="PGBD-like superfamily/PGBD"/>
    <property type="match status" value="1"/>
</dbReference>
<sequence length="833" mass="94012">MKPESFFSRYLLRLDNTTKTLGVLIAICLLFVTSCSSLPIEDLPSKNYSKRIKFLVMHYTAINYQRSVEELVNEGGVSSHYLLPEKHDNSYAESDLKIYRLVDEQDRAWHAGSSYWQGRRDLNDQSIGIEIVNIPECKRSENTALTKDGSDSVNCLYPDYDPEQIQLLIKLSQDILARNPDIGPTQVVGHADIAPSRKPDPGPRFPWHQLYKAGIGAWYEKSDVDEYWQIFQLDMPNIGLVQKALNRYGYGITETGILDSATIDTLTAFQMHFLPWNINGKADTKTIATLFALLKKYKPKTLEILWRRYQVELEPAVEIVYRAKRGQIDQQFPEPEENRSSRELVNDRALFKSYQGRGEIIIQNIDASSADIFINGEKLSIASPMVAGNRYQYSLKRRTKNGNNTLRVENVMPEGASINIVIPYPELVDQSSQSKGKMAKGFALVDQQITQDIEQGFPGAALLVLKDGKIIKHQAYGYARKFADGGEVLAQPAAMQTDTIFDIASNTKMFATNFALMTLVNQGKLDVTKPLSYYLPEYQNGGRDSRLVKDFLTHTAGYAPQVRFFTKDNNLGESFYSQNDKKTKKLILNNVPFTVGRHTKRMYSDTDFMLLGMLIERLTGQALDAYVEQHIYQKLNLTNTLFNPLEKGKYKQQFAATEVHGTTRGGRVEFDNVRKYVLQGEVHDEKAFHSFDGVAGHAGLFSTTFEIGVLMQTLLNGGGYGDKHFFNKSILDQFTKPDDGDGTFGLGWRRNNNGALKWHFGPYASSSAYGHTGWTGTVTVIDPEHDLAIVLLTNTRHSLIEGDDKHYSFKGKQFETGKYGSIISLIYEAVLNN</sequence>
<keyword evidence="1" id="KW-0378">Hydrolase</keyword>
<feature type="domain" description="N-acetylmuramoyl-L-alanine amidase" evidence="2">
    <location>
        <begin position="41"/>
        <end position="202"/>
    </location>
</feature>
<reference evidence="3 4" key="1">
    <citation type="submission" date="2022-01" db="EMBL/GenBank/DDBJ databases">
        <title>Paraglaciecola sp. G1-23.</title>
        <authorList>
            <person name="Jin M.S."/>
            <person name="Han D.M."/>
            <person name="Kim H.M."/>
            <person name="Jeon C.O."/>
        </authorList>
    </citation>
    <scope>NUCLEOTIDE SEQUENCE [LARGE SCALE GENOMIC DNA]</scope>
    <source>
        <strain evidence="3 4">G1-23</strain>
    </source>
</reference>
<dbReference type="SUPFAM" id="SSF47090">
    <property type="entry name" value="PGBD-like"/>
    <property type="match status" value="1"/>
</dbReference>
<dbReference type="SUPFAM" id="SSF56601">
    <property type="entry name" value="beta-lactamase/transpeptidase-like"/>
    <property type="match status" value="1"/>
</dbReference>
<name>A0ABS9D808_9ALTE</name>
<dbReference type="SUPFAM" id="SSF55846">
    <property type="entry name" value="N-acetylmuramoyl-L-alanine amidase-like"/>
    <property type="match status" value="1"/>
</dbReference>